<dbReference type="SUPFAM" id="SSF102114">
    <property type="entry name" value="Radical SAM enzymes"/>
    <property type="match status" value="1"/>
</dbReference>
<keyword evidence="6 14" id="KW-0963">Cytoplasm</keyword>
<keyword evidence="10 14" id="KW-0408">Iron</keyword>
<comment type="similarity">
    <text evidence="3 14">Belongs to the anaerobic coproporphyrinogen-III oxidase family.</text>
</comment>
<evidence type="ECO:0000256" key="8">
    <source>
        <dbReference type="ARBA" id="ARBA00022723"/>
    </source>
</evidence>
<comment type="caution">
    <text evidence="18">The sequence shown here is derived from an EMBL/GenBank/DDBJ whole genome shotgun (WGS) entry which is preliminary data.</text>
</comment>
<dbReference type="GO" id="GO:0004109">
    <property type="term" value="F:coproporphyrinogen oxidase activity"/>
    <property type="evidence" value="ECO:0007669"/>
    <property type="project" value="InterPro"/>
</dbReference>
<feature type="binding site" evidence="15">
    <location>
        <position position="196"/>
    </location>
    <ligand>
        <name>S-adenosyl-L-methionine</name>
        <dbReference type="ChEBI" id="CHEBI:59789"/>
        <label>2</label>
    </ligand>
</feature>
<proteinExistence type="inferred from homology"/>
<dbReference type="AlphaFoldDB" id="A0A0R0C1Z8"/>
<dbReference type="NCBIfam" id="TIGR00538">
    <property type="entry name" value="hemN"/>
    <property type="match status" value="1"/>
</dbReference>
<dbReference type="Gene3D" id="3.20.20.70">
    <property type="entry name" value="Aldolase class I"/>
    <property type="match status" value="1"/>
</dbReference>
<name>A0A0R0C1Z8_9GAMM</name>
<keyword evidence="12 14" id="KW-0627">Porphyrin biosynthesis</keyword>
<evidence type="ECO:0000256" key="5">
    <source>
        <dbReference type="ARBA" id="ARBA00022485"/>
    </source>
</evidence>
<dbReference type="SFLD" id="SFLDG01065">
    <property type="entry name" value="anaerobic_coproporphyrinogen-I"/>
    <property type="match status" value="1"/>
</dbReference>
<keyword evidence="11 14" id="KW-0411">Iron-sulfur</keyword>
<organism evidence="18 19">
    <name type="scientific">Stenotrophomonas koreensis</name>
    <dbReference type="NCBI Taxonomy" id="266128"/>
    <lineage>
        <taxon>Bacteria</taxon>
        <taxon>Pseudomonadati</taxon>
        <taxon>Pseudomonadota</taxon>
        <taxon>Gammaproteobacteria</taxon>
        <taxon>Lysobacterales</taxon>
        <taxon>Lysobacteraceae</taxon>
        <taxon>Stenotrophomonas</taxon>
    </lineage>
</organism>
<feature type="binding site" evidence="15">
    <location>
        <position position="221"/>
    </location>
    <ligand>
        <name>S-adenosyl-L-methionine</name>
        <dbReference type="ChEBI" id="CHEBI:59789"/>
        <label>2</label>
    </ligand>
</feature>
<dbReference type="PANTHER" id="PTHR13932:SF6">
    <property type="entry name" value="OXYGEN-INDEPENDENT COPROPORPHYRINOGEN III OXIDASE"/>
    <property type="match status" value="1"/>
</dbReference>
<evidence type="ECO:0000256" key="12">
    <source>
        <dbReference type="ARBA" id="ARBA00023244"/>
    </source>
</evidence>
<evidence type="ECO:0000256" key="14">
    <source>
        <dbReference type="PIRNR" id="PIRNR000167"/>
    </source>
</evidence>
<dbReference type="InterPro" id="IPR004558">
    <property type="entry name" value="Coprogen_oxidase_HemN"/>
</dbReference>
<evidence type="ECO:0000259" key="17">
    <source>
        <dbReference type="PROSITE" id="PS51918"/>
    </source>
</evidence>
<protein>
    <recommendedName>
        <fullName evidence="14">Coproporphyrinogen-III oxidase</fullName>
        <ecNumber evidence="14">1.3.98.3</ecNumber>
    </recommendedName>
</protein>
<keyword evidence="5 14" id="KW-0004">4Fe-4S</keyword>
<dbReference type="Gene3D" id="1.10.10.920">
    <property type="match status" value="1"/>
</dbReference>
<dbReference type="Pfam" id="PF06969">
    <property type="entry name" value="HemN_C"/>
    <property type="match status" value="1"/>
</dbReference>
<dbReference type="STRING" id="266128.ABB25_03885"/>
<dbReference type="RefSeq" id="WP_057664465.1">
    <property type="nucleotide sequence ID" value="NZ_LDJH01000006.1"/>
</dbReference>
<dbReference type="EC" id="1.3.98.3" evidence="14"/>
<evidence type="ECO:0000256" key="9">
    <source>
        <dbReference type="ARBA" id="ARBA00023002"/>
    </source>
</evidence>
<dbReference type="PROSITE" id="PS51918">
    <property type="entry name" value="RADICAL_SAM"/>
    <property type="match status" value="1"/>
</dbReference>
<dbReference type="InterPro" id="IPR034505">
    <property type="entry name" value="Coproporphyrinogen-III_oxidase"/>
</dbReference>
<keyword evidence="8 14" id="KW-0479">Metal-binding</keyword>
<dbReference type="EMBL" id="LDJH01000006">
    <property type="protein sequence ID" value="KRG59870.1"/>
    <property type="molecule type" value="Genomic_DNA"/>
</dbReference>
<keyword evidence="19" id="KW-1185">Reference proteome</keyword>
<dbReference type="InterPro" id="IPR006638">
    <property type="entry name" value="Elp3/MiaA/NifB-like_rSAM"/>
</dbReference>
<evidence type="ECO:0000256" key="7">
    <source>
        <dbReference type="ARBA" id="ARBA00022691"/>
    </source>
</evidence>
<evidence type="ECO:0000256" key="3">
    <source>
        <dbReference type="ARBA" id="ARBA00005493"/>
    </source>
</evidence>
<comment type="pathway">
    <text evidence="2 14">Porphyrin-containing compound metabolism; protoporphyrin-IX biosynthesis; protoporphyrinogen-IX from coproporphyrinogen-III (AdoMet route): step 1/1.</text>
</comment>
<dbReference type="GO" id="GO:0051989">
    <property type="term" value="F:coproporphyrinogen dehydrogenase activity"/>
    <property type="evidence" value="ECO:0007669"/>
    <property type="project" value="UniProtKB-EC"/>
</dbReference>
<evidence type="ECO:0000256" key="16">
    <source>
        <dbReference type="PIRSR" id="PIRSR000167-2"/>
    </source>
</evidence>
<evidence type="ECO:0000256" key="2">
    <source>
        <dbReference type="ARBA" id="ARBA00004785"/>
    </source>
</evidence>
<dbReference type="InterPro" id="IPR013785">
    <property type="entry name" value="Aldolase_TIM"/>
</dbReference>
<sequence>MDTQPASAASLGWNFDPELLRRHDRPGPRYTSYPTAPQFHDRFGVDQLTAAAARSNASGRPLSLYVHVPFCTSPCFYCGCNRVITRDHGRGQAYVERLLAEAAQMAALFGPCREVVQLHFGGGTPNFLSPQQLQQLVAGLRRLFRFSADASRDISIELDPRMITPAQVAELGAIGFNRASLGVQDINPVVQQAINRIQPLEQTVAVMTACRQHGLRSVNVDLIYGLPGQTLAGFAQTVDAMLQQRPERLAIYGYAHLPHLFRAQRQIIEADLPSAEDKLALLGIAVEKLTAAGYQYIGLDHFALPDDPLAIAQRQGQLHRNFMGYTTHAQTDLIGLGVSAISHIDSSYSQNPRELPAWEVAVDEGRLPVWRGMELSADDQVRAALVQELMCHGQLDIAEFERRHQLVFADYFAADLQRLQALQDDGLARMSNGVIAATEWGRPLLRLLAMCFDPYLHDQRSTQRYSRAI</sequence>
<feature type="binding site" evidence="15">
    <location>
        <position position="341"/>
    </location>
    <ligand>
        <name>S-adenosyl-L-methionine</name>
        <dbReference type="ChEBI" id="CHEBI:59789"/>
        <label>1</label>
    </ligand>
</feature>
<feature type="binding site" evidence="15">
    <location>
        <position position="65"/>
    </location>
    <ligand>
        <name>S-adenosyl-L-methionine</name>
        <dbReference type="ChEBI" id="CHEBI:59789"/>
        <label>1</label>
    </ligand>
</feature>
<feature type="binding site" evidence="15">
    <location>
        <begin position="123"/>
        <end position="124"/>
    </location>
    <ligand>
        <name>S-adenosyl-L-methionine</name>
        <dbReference type="ChEBI" id="CHEBI:59789"/>
        <label>2</label>
    </ligand>
</feature>
<dbReference type="GO" id="GO:0005737">
    <property type="term" value="C:cytoplasm"/>
    <property type="evidence" value="ECO:0007669"/>
    <property type="project" value="UniProtKB-SubCell"/>
</dbReference>
<dbReference type="SFLD" id="SFLDS00029">
    <property type="entry name" value="Radical_SAM"/>
    <property type="match status" value="1"/>
</dbReference>
<comment type="catalytic activity">
    <reaction evidence="13 14">
        <text>coproporphyrinogen III + 2 S-adenosyl-L-methionine = protoporphyrinogen IX + 2 5'-deoxyadenosine + 2 L-methionine + 2 CO2</text>
        <dbReference type="Rhea" id="RHEA:15425"/>
        <dbReference type="ChEBI" id="CHEBI:16526"/>
        <dbReference type="ChEBI" id="CHEBI:17319"/>
        <dbReference type="ChEBI" id="CHEBI:57307"/>
        <dbReference type="ChEBI" id="CHEBI:57309"/>
        <dbReference type="ChEBI" id="CHEBI:57844"/>
        <dbReference type="ChEBI" id="CHEBI:59789"/>
        <dbReference type="EC" id="1.3.98.3"/>
    </reaction>
</comment>
<comment type="cofactor">
    <cofactor evidence="14 16">
        <name>[4Fe-4S] cluster</name>
        <dbReference type="ChEBI" id="CHEBI:49883"/>
    </cofactor>
    <text evidence="14 16">Binds 1 [4Fe-4S] cluster. The cluster is coordinated with 3 cysteines and an exchangeable S-adenosyl-L-methionine.</text>
</comment>
<evidence type="ECO:0000256" key="10">
    <source>
        <dbReference type="ARBA" id="ARBA00023004"/>
    </source>
</evidence>
<accession>A0A0R0C1Z8</accession>
<dbReference type="SFLD" id="SFLDG01082">
    <property type="entry name" value="B12-binding_domain_containing"/>
    <property type="match status" value="1"/>
</dbReference>
<feature type="binding site" evidence="16">
    <location>
        <position position="75"/>
    </location>
    <ligand>
        <name>[4Fe-4S] cluster</name>
        <dbReference type="ChEBI" id="CHEBI:49883"/>
        <note>4Fe-4S-S-AdoMet</note>
    </ligand>
</feature>
<gene>
    <name evidence="18" type="ORF">ABB25_03885</name>
</gene>
<feature type="binding site" evidence="15">
    <location>
        <position position="122"/>
    </location>
    <ligand>
        <name>S-adenosyl-L-methionine</name>
        <dbReference type="ChEBI" id="CHEBI:59789"/>
        <label>1</label>
    </ligand>
</feature>
<dbReference type="SMART" id="SM00729">
    <property type="entry name" value="Elp3"/>
    <property type="match status" value="1"/>
</dbReference>
<dbReference type="PATRIC" id="fig|266128.3.peg.2432"/>
<feature type="binding site" evidence="16">
    <location>
        <position position="71"/>
    </location>
    <ligand>
        <name>[4Fe-4S] cluster</name>
        <dbReference type="ChEBI" id="CHEBI:49883"/>
        <note>4Fe-4S-S-AdoMet</note>
    </ligand>
</feature>
<evidence type="ECO:0000313" key="19">
    <source>
        <dbReference type="Proteomes" id="UP000051254"/>
    </source>
</evidence>
<dbReference type="UniPathway" id="UPA00251">
    <property type="reaction ID" value="UER00323"/>
</dbReference>
<dbReference type="GO" id="GO:0046872">
    <property type="term" value="F:metal ion binding"/>
    <property type="evidence" value="ECO:0007669"/>
    <property type="project" value="UniProtKB-KW"/>
</dbReference>
<dbReference type="InterPro" id="IPR058240">
    <property type="entry name" value="rSAM_sf"/>
</dbReference>
<dbReference type="PANTHER" id="PTHR13932">
    <property type="entry name" value="COPROPORPHYRINIGEN III OXIDASE"/>
    <property type="match status" value="1"/>
</dbReference>
<dbReference type="GO" id="GO:0006782">
    <property type="term" value="P:protoporphyrinogen IX biosynthetic process"/>
    <property type="evidence" value="ECO:0007669"/>
    <property type="project" value="UniProtKB-UniPathway"/>
</dbReference>
<evidence type="ECO:0000313" key="18">
    <source>
        <dbReference type="EMBL" id="KRG59870.1"/>
    </source>
</evidence>
<evidence type="ECO:0000256" key="11">
    <source>
        <dbReference type="ARBA" id="ARBA00023014"/>
    </source>
</evidence>
<dbReference type="InterPro" id="IPR007197">
    <property type="entry name" value="rSAM"/>
</dbReference>
<dbReference type="Pfam" id="PF04055">
    <property type="entry name" value="Radical_SAM"/>
    <property type="match status" value="1"/>
</dbReference>
<evidence type="ECO:0000256" key="4">
    <source>
        <dbReference type="ARBA" id="ARBA00011245"/>
    </source>
</evidence>
<feature type="domain" description="Radical SAM core" evidence="17">
    <location>
        <begin position="56"/>
        <end position="291"/>
    </location>
</feature>
<feature type="binding site" evidence="15">
    <location>
        <position position="255"/>
    </location>
    <ligand>
        <name>S-adenosyl-L-methionine</name>
        <dbReference type="ChEBI" id="CHEBI:59789"/>
        <label>2</label>
    </ligand>
</feature>
<feature type="binding site" evidence="15">
    <location>
        <begin position="77"/>
        <end position="79"/>
    </location>
    <ligand>
        <name>S-adenosyl-L-methionine</name>
        <dbReference type="ChEBI" id="CHEBI:59789"/>
        <label>2</label>
    </ligand>
</feature>
<dbReference type="GO" id="GO:0051539">
    <property type="term" value="F:4 iron, 4 sulfur cluster binding"/>
    <property type="evidence" value="ECO:0007669"/>
    <property type="project" value="UniProtKB-KW"/>
</dbReference>
<comment type="subunit">
    <text evidence="4">Monomer.</text>
</comment>
<comment type="subcellular location">
    <subcellularLocation>
        <location evidence="1 14">Cytoplasm</location>
    </subcellularLocation>
</comment>
<keyword evidence="9 14" id="KW-0560">Oxidoreductase</keyword>
<evidence type="ECO:0000256" key="6">
    <source>
        <dbReference type="ARBA" id="ARBA00022490"/>
    </source>
</evidence>
<feature type="binding site" evidence="15">
    <location>
        <position position="157"/>
    </location>
    <ligand>
        <name>S-adenosyl-L-methionine</name>
        <dbReference type="ChEBI" id="CHEBI:59789"/>
        <label>1</label>
    </ligand>
</feature>
<dbReference type="OrthoDB" id="9808022at2"/>
<reference evidence="18 19" key="1">
    <citation type="submission" date="2015-05" db="EMBL/GenBank/DDBJ databases">
        <title>Genome sequencing and analysis of members of genus Stenotrophomonas.</title>
        <authorList>
            <person name="Patil P.P."/>
            <person name="Midha S."/>
            <person name="Patil P.B."/>
        </authorList>
    </citation>
    <scope>NUCLEOTIDE SEQUENCE [LARGE SCALE GENOMIC DNA]</scope>
    <source>
        <strain evidence="18 19">DSM 17805</strain>
    </source>
</reference>
<dbReference type="PIRSF" id="PIRSF000167">
    <property type="entry name" value="HemN"/>
    <property type="match status" value="1"/>
</dbReference>
<evidence type="ECO:0000256" key="1">
    <source>
        <dbReference type="ARBA" id="ARBA00004496"/>
    </source>
</evidence>
<feature type="binding site" evidence="15">
    <location>
        <position position="184"/>
    </location>
    <ligand>
        <name>S-adenosyl-L-methionine</name>
        <dbReference type="ChEBI" id="CHEBI:59789"/>
        <label>2</label>
    </ligand>
</feature>
<dbReference type="Proteomes" id="UP000051254">
    <property type="component" value="Unassembled WGS sequence"/>
</dbReference>
<evidence type="ECO:0000256" key="15">
    <source>
        <dbReference type="PIRSR" id="PIRSR000167-1"/>
    </source>
</evidence>
<dbReference type="InterPro" id="IPR010723">
    <property type="entry name" value="HemN_C"/>
</dbReference>
<evidence type="ECO:0000256" key="13">
    <source>
        <dbReference type="ARBA" id="ARBA00048321"/>
    </source>
</evidence>
<feature type="binding site" evidence="16">
    <location>
        <position position="78"/>
    </location>
    <ligand>
        <name>[4Fe-4S] cluster</name>
        <dbReference type="ChEBI" id="CHEBI:49883"/>
        <note>4Fe-4S-S-AdoMet</note>
    </ligand>
</feature>
<keyword evidence="7 14" id="KW-0949">S-adenosyl-L-methionine</keyword>